<proteinExistence type="predicted"/>
<dbReference type="InterPro" id="IPR047679">
    <property type="entry name" value="BREX_BrxC"/>
</dbReference>
<evidence type="ECO:0000256" key="1">
    <source>
        <dbReference type="SAM" id="Coils"/>
    </source>
</evidence>
<reference evidence="3" key="1">
    <citation type="journal article" date="2016" name="Stand. Genomic Sci.">
        <title>Complete genome sequence of Methanospirillum hungatei type strain JF1.</title>
        <authorList>
            <person name="Gunsalus R.P."/>
            <person name="Cook L.E."/>
            <person name="Crable B."/>
            <person name="Rohlin L."/>
            <person name="McDonald E."/>
            <person name="Mouttaki H."/>
            <person name="Sieber J.R."/>
            <person name="Poweleit N."/>
            <person name="Zhou H."/>
            <person name="Lapidus A.L."/>
            <person name="Daligault H.E."/>
            <person name="Land M."/>
            <person name="Gilna P."/>
            <person name="Ivanova N."/>
            <person name="Kyrpides N."/>
            <person name="Culley D.E."/>
            <person name="McInerney M.J."/>
        </authorList>
    </citation>
    <scope>NUCLEOTIDE SEQUENCE [LARGE SCALE GENOMIC DNA]</scope>
    <source>
        <strain evidence="3">ATCC 27890 / DSM 864 / NBRC 100397 / JF-1</strain>
    </source>
</reference>
<evidence type="ECO:0008006" key="4">
    <source>
        <dbReference type="Google" id="ProtNLM"/>
    </source>
</evidence>
<name>Q2FMQ6_METHJ</name>
<protein>
    <recommendedName>
        <fullName evidence="4">BREX system P-loop protein BrxC</fullName>
    </recommendedName>
</protein>
<organism evidence="2 3">
    <name type="scientific">Methanospirillum hungatei JF-1 (strain ATCC 27890 / DSM 864 / NBRC 100397 / JF-1)</name>
    <dbReference type="NCBI Taxonomy" id="323259"/>
    <lineage>
        <taxon>Archaea</taxon>
        <taxon>Methanobacteriati</taxon>
        <taxon>Methanobacteriota</taxon>
        <taxon>Stenosarchaea group</taxon>
        <taxon>Methanomicrobia</taxon>
        <taxon>Methanomicrobiales</taxon>
        <taxon>Methanospirillaceae</taxon>
        <taxon>Methanospirillum</taxon>
    </lineage>
</organism>
<dbReference type="HOGENOM" id="CLU_275690_0_0_2"/>
<dbReference type="InParanoid" id="Q2FMQ6"/>
<feature type="coiled-coil region" evidence="1">
    <location>
        <begin position="1139"/>
        <end position="1166"/>
    </location>
</feature>
<dbReference type="EnsemblBacteria" id="ABD40832">
    <property type="protein sequence ID" value="ABD40832"/>
    <property type="gene ID" value="Mhun_1083"/>
</dbReference>
<keyword evidence="1" id="KW-0175">Coiled coil</keyword>
<dbReference type="InterPro" id="IPR027417">
    <property type="entry name" value="P-loop_NTPase"/>
</dbReference>
<dbReference type="NCBIfam" id="NF033441">
    <property type="entry name" value="BREX_BrxC"/>
    <property type="match status" value="1"/>
</dbReference>
<dbReference type="STRING" id="323259.Mhun_1083"/>
<evidence type="ECO:0000313" key="3">
    <source>
        <dbReference type="Proteomes" id="UP000001941"/>
    </source>
</evidence>
<dbReference type="eggNOG" id="arCOG05219">
    <property type="taxonomic scope" value="Archaea"/>
</dbReference>
<accession>Q2FMQ6</accession>
<sequence>MKTSKRDMILNKDVFQNDPTAYEIPNDGYTKVAPITTEQEWEVARWELQHFVCEGSYYTGLKKILDSFLDHLDQPKQPAVWVSGFFGSGKSHLVRILDFLWADITFSDGATARTLARLPDDIQDSLKRLDTETRRAGGIWSAAGTLSGGDSHDPREAVLQVILRAAGYPDHDLQLARIHLWLAQQGILDTIRSDLKSMGKEDDLQYCLISPAFAQVALKYLPDLGATPQDLFTRLDRQFPEETNMTTDLMVSLIDEILKTKIQNKKKPGLVLIVLDEVQQYLAVEQDSTKLVLFQEIVEALTSKFESRCLLVATGQEALHANPYLQKLMGKFSLYVPLESKDVDTVLRQTILRKKESEKPKLSALLESVHGEITRQIEGSKIAHSQDDNESLVPDYPLLPSRKRLWDHILRSIDRGGLSTQLRNQLRLTFSGIKTYAESPLGYVIPVDYIYSQQRPYLINNGILPQETDEMIRGEDDSSSSGQLKSRICALLFLIQQVDTSLGVRATPETITDLLLSGLEYEGVDLRREVPLLIDDLKDRGIISDAGDGTLRIQTREGKRWDQEYRKNLNAWKDDINRISFDRDQALMKSVQALLKQISYKDGDTKTVREIDARIFTEDKPPVSKKIPVWVRNGWGSSEEEVRKTSLEEGPESPLIQIFLPKHHHQDLIDHIAGSIAAQQTMDSIGVPNTNEGIQAKKNIETKKVAHDTKVQAYLDDIISQAVVYLGGGDKKEGGSPKEVLLNAVKIASEKKFYRFKDADNPRWADVFTRIKSGHANPLSVIGHSGNTEEHNVCKEILRFLNANSKKGSEIVKYYEDAPFGWPKDAIEGAIIALCASGHLHATNDSHKTVSLSDLDNRRTLEKSFFTCESESPPTAEEKLKAKAVYQKVGIQAKAGSEGEDASLCIEKLRELLEKTGGDPPLPEVMIPSYLAEMDGLSGVSLLKRIAAQKDIIISDIEKWKSIVDVIAVRQQEWSRLCKLLDHGEGLSGLDVIIHEAAAIKEHRSLLSDPDPVTDLLFKVQERLREEISHGISQVSEAYQNLISSLEGDPNWHELESHEQEKILSSHHIREIPQMPLGTDEEIIHALKRYPLSDYQKALELINLSRGPIVSDAAHLYAAKHKKVLTSVSLKRGVKITNEEELEIYIDDIRKRVNELLQQKQEVLIQ</sequence>
<gene>
    <name evidence="2" type="ordered locus">Mhun_1083</name>
</gene>
<dbReference type="EMBL" id="CP000254">
    <property type="protein sequence ID" value="ABD40832.1"/>
    <property type="molecule type" value="Genomic_DNA"/>
</dbReference>
<dbReference type="SUPFAM" id="SSF52540">
    <property type="entry name" value="P-loop containing nucleoside triphosphate hydrolases"/>
    <property type="match status" value="1"/>
</dbReference>
<evidence type="ECO:0000313" key="2">
    <source>
        <dbReference type="EMBL" id="ABD40832.1"/>
    </source>
</evidence>
<keyword evidence="3" id="KW-1185">Reference proteome</keyword>
<dbReference type="KEGG" id="mhu:Mhun_1083"/>
<dbReference type="AlphaFoldDB" id="Q2FMQ6"/>
<dbReference type="Proteomes" id="UP000001941">
    <property type="component" value="Chromosome"/>
</dbReference>